<dbReference type="Gene3D" id="3.80.10.10">
    <property type="entry name" value="Ribonuclease Inhibitor"/>
    <property type="match status" value="1"/>
</dbReference>
<reference evidence="2" key="1">
    <citation type="submission" date="2020-11" db="EMBL/GenBank/DDBJ databases">
        <authorList>
            <consortium name="DOE Joint Genome Institute"/>
            <person name="Ahrendt S."/>
            <person name="Riley R."/>
            <person name="Andreopoulos W."/>
            <person name="Labutti K."/>
            <person name="Pangilinan J."/>
            <person name="Ruiz-Duenas F.J."/>
            <person name="Barrasa J.M."/>
            <person name="Sanchez-Garcia M."/>
            <person name="Camarero S."/>
            <person name="Miyauchi S."/>
            <person name="Serrano A."/>
            <person name="Linde D."/>
            <person name="Babiker R."/>
            <person name="Drula E."/>
            <person name="Ayuso-Fernandez I."/>
            <person name="Pacheco R."/>
            <person name="Padilla G."/>
            <person name="Ferreira P."/>
            <person name="Barriuso J."/>
            <person name="Kellner H."/>
            <person name="Castanera R."/>
            <person name="Alfaro M."/>
            <person name="Ramirez L."/>
            <person name="Pisabarro A.G."/>
            <person name="Kuo A."/>
            <person name="Tritt A."/>
            <person name="Lipzen A."/>
            <person name="He G."/>
            <person name="Yan M."/>
            <person name="Ng V."/>
            <person name="Cullen D."/>
            <person name="Martin F."/>
            <person name="Rosso M.-N."/>
            <person name="Henrissat B."/>
            <person name="Hibbett D."/>
            <person name="Martinez A.T."/>
            <person name="Grigoriev I.V."/>
        </authorList>
    </citation>
    <scope>NUCLEOTIDE SEQUENCE</scope>
    <source>
        <strain evidence="2">MF-IS2</strain>
    </source>
</reference>
<evidence type="ECO:0000259" key="1">
    <source>
        <dbReference type="Pfam" id="PF00646"/>
    </source>
</evidence>
<gene>
    <name evidence="2" type="ORF">P691DRAFT_695009</name>
</gene>
<comment type="caution">
    <text evidence="2">The sequence shown here is derived from an EMBL/GenBank/DDBJ whole genome shotgun (WGS) entry which is preliminary data.</text>
</comment>
<dbReference type="SUPFAM" id="SSF81383">
    <property type="entry name" value="F-box domain"/>
    <property type="match status" value="1"/>
</dbReference>
<dbReference type="PANTHER" id="PTHR16134:SF119">
    <property type="entry name" value="AT02038P-RELATED"/>
    <property type="match status" value="1"/>
</dbReference>
<evidence type="ECO:0000313" key="2">
    <source>
        <dbReference type="EMBL" id="KAF9453344.1"/>
    </source>
</evidence>
<organism evidence="2 3">
    <name type="scientific">Macrolepiota fuliginosa MF-IS2</name>
    <dbReference type="NCBI Taxonomy" id="1400762"/>
    <lineage>
        <taxon>Eukaryota</taxon>
        <taxon>Fungi</taxon>
        <taxon>Dikarya</taxon>
        <taxon>Basidiomycota</taxon>
        <taxon>Agaricomycotina</taxon>
        <taxon>Agaricomycetes</taxon>
        <taxon>Agaricomycetidae</taxon>
        <taxon>Agaricales</taxon>
        <taxon>Agaricineae</taxon>
        <taxon>Agaricaceae</taxon>
        <taxon>Macrolepiota</taxon>
    </lineage>
</organism>
<proteinExistence type="predicted"/>
<dbReference type="SUPFAM" id="SSF52047">
    <property type="entry name" value="RNI-like"/>
    <property type="match status" value="1"/>
</dbReference>
<dbReference type="InterPro" id="IPR032675">
    <property type="entry name" value="LRR_dom_sf"/>
</dbReference>
<dbReference type="OrthoDB" id="3005567at2759"/>
<feature type="domain" description="F-box" evidence="1">
    <location>
        <begin position="6"/>
        <end position="39"/>
    </location>
</feature>
<protein>
    <recommendedName>
        <fullName evidence="1">F-box domain-containing protein</fullName>
    </recommendedName>
</protein>
<keyword evidence="3" id="KW-1185">Reference proteome</keyword>
<dbReference type="PANTHER" id="PTHR16134">
    <property type="entry name" value="F-BOX/TPR REPEAT PROTEIN POF3"/>
    <property type="match status" value="1"/>
</dbReference>
<dbReference type="Pfam" id="PF00646">
    <property type="entry name" value="F-box"/>
    <property type="match status" value="1"/>
</dbReference>
<accession>A0A9P5XMR3</accession>
<dbReference type="AlphaFoldDB" id="A0A9P5XMR3"/>
<dbReference type="Proteomes" id="UP000807342">
    <property type="component" value="Unassembled WGS sequence"/>
</dbReference>
<dbReference type="InterPro" id="IPR001810">
    <property type="entry name" value="F-box_dom"/>
</dbReference>
<dbReference type="EMBL" id="MU151062">
    <property type="protein sequence ID" value="KAF9453344.1"/>
    <property type="molecule type" value="Genomic_DNA"/>
</dbReference>
<dbReference type="InterPro" id="IPR036047">
    <property type="entry name" value="F-box-like_dom_sf"/>
</dbReference>
<name>A0A9P5XMR3_9AGAR</name>
<evidence type="ECO:0000313" key="3">
    <source>
        <dbReference type="Proteomes" id="UP000807342"/>
    </source>
</evidence>
<sequence length="450" mass="50873">MVSADNLNLDVLEEIFSYLPHGPTLASVALVSRSFLEAVVPRLYESISFRIRQAKSYPEVMTPFGAIIARPDLAAYIRNVEIFAIPQIQKANRLINHPAFIRECTAALKLCHNLRSLKTTVAGAVTYLFPSISDKTLLERLCLYANLTMQQSESLLMLPNIKALEIQSGSWSVADILPKWIQASLHQSLRHLTLYMITDLNEDVLEAALVQLPELSGLHVMACPKVDHNCVLRVTRHTPLLESLSMTTSDINKINSLIPCELSCIRNLALDSRSADLQEILSAIFQYLRTNYFPLTSFKLKAPQKKAVLPFDFVKSLAETHGHSLRRLSFLDCEVQMNSIEQMCKNCPKIERIDLALPMKELGSFGKAISHAKNLRTIVDVDNHVQHGARTYLTSDNIEFFMTFAPNLKTIIDGNRIWTRKREQSHIPSVSLERRQTRKAGTHWFVPQEA</sequence>